<evidence type="ECO:0000259" key="1">
    <source>
        <dbReference type="Pfam" id="PF12697"/>
    </source>
</evidence>
<dbReference type="SUPFAM" id="SSF53474">
    <property type="entry name" value="alpha/beta-Hydrolases"/>
    <property type="match status" value="1"/>
</dbReference>
<dbReference type="Gene3D" id="3.40.50.1820">
    <property type="entry name" value="alpha/beta hydrolase"/>
    <property type="match status" value="1"/>
</dbReference>
<dbReference type="InterPro" id="IPR000073">
    <property type="entry name" value="AB_hydrolase_1"/>
</dbReference>
<dbReference type="AlphaFoldDB" id="A0A972SHM8"/>
<keyword evidence="2" id="KW-0378">Hydrolase</keyword>
<dbReference type="PANTHER" id="PTHR43798">
    <property type="entry name" value="MONOACYLGLYCEROL LIPASE"/>
    <property type="match status" value="1"/>
</dbReference>
<dbReference type="InterPro" id="IPR029058">
    <property type="entry name" value="AB_hydrolase_fold"/>
</dbReference>
<evidence type="ECO:0000313" key="3">
    <source>
        <dbReference type="Proteomes" id="UP000655523"/>
    </source>
</evidence>
<dbReference type="Proteomes" id="UP000655523">
    <property type="component" value="Unassembled WGS sequence"/>
</dbReference>
<reference evidence="2 3" key="1">
    <citation type="submission" date="2019-11" db="EMBL/GenBank/DDBJ databases">
        <title>Metabolism of dissolved organic matter in forest soils.</title>
        <authorList>
            <person name="Cyle K.T."/>
            <person name="Wilhelm R.C."/>
            <person name="Martinez C.E."/>
        </authorList>
    </citation>
    <scope>NUCLEOTIDE SEQUENCE [LARGE SCALE GENOMIC DNA]</scope>
    <source>
        <strain evidence="2 3">5N</strain>
    </source>
</reference>
<name>A0A972SHM8_9BURK</name>
<accession>A0A972SHM8</accession>
<dbReference type="EMBL" id="WOEZ01000018">
    <property type="protein sequence ID" value="NPT53665.1"/>
    <property type="molecule type" value="Genomic_DNA"/>
</dbReference>
<dbReference type="GO" id="GO:0016787">
    <property type="term" value="F:hydrolase activity"/>
    <property type="evidence" value="ECO:0007669"/>
    <property type="project" value="UniProtKB-KW"/>
</dbReference>
<protein>
    <submittedName>
        <fullName evidence="2">Alpha/beta fold hydrolase</fullName>
    </submittedName>
</protein>
<dbReference type="RefSeq" id="WP_172160455.1">
    <property type="nucleotide sequence ID" value="NZ_WOEZ01000018.1"/>
</dbReference>
<organism evidence="2 3">
    <name type="scientific">Paraburkholderia elongata</name>
    <dbReference type="NCBI Taxonomy" id="2675747"/>
    <lineage>
        <taxon>Bacteria</taxon>
        <taxon>Pseudomonadati</taxon>
        <taxon>Pseudomonadota</taxon>
        <taxon>Betaproteobacteria</taxon>
        <taxon>Burkholderiales</taxon>
        <taxon>Burkholderiaceae</taxon>
        <taxon>Paraburkholderia</taxon>
    </lineage>
</organism>
<comment type="caution">
    <text evidence="2">The sequence shown here is derived from an EMBL/GenBank/DDBJ whole genome shotgun (WGS) entry which is preliminary data.</text>
</comment>
<dbReference type="PRINTS" id="PR00412">
    <property type="entry name" value="EPOXHYDRLASE"/>
</dbReference>
<feature type="domain" description="AB hydrolase-1" evidence="1">
    <location>
        <begin position="16"/>
        <end position="260"/>
    </location>
</feature>
<dbReference type="GO" id="GO:0016020">
    <property type="term" value="C:membrane"/>
    <property type="evidence" value="ECO:0007669"/>
    <property type="project" value="TreeGrafter"/>
</dbReference>
<dbReference type="PANTHER" id="PTHR43798:SF33">
    <property type="entry name" value="HYDROLASE, PUTATIVE (AFU_ORTHOLOGUE AFUA_2G14860)-RELATED"/>
    <property type="match status" value="1"/>
</dbReference>
<keyword evidence="3" id="KW-1185">Reference proteome</keyword>
<dbReference type="Pfam" id="PF12697">
    <property type="entry name" value="Abhydrolase_6"/>
    <property type="match status" value="1"/>
</dbReference>
<evidence type="ECO:0000313" key="2">
    <source>
        <dbReference type="EMBL" id="NPT53665.1"/>
    </source>
</evidence>
<proteinExistence type="predicted"/>
<dbReference type="InterPro" id="IPR000639">
    <property type="entry name" value="Epox_hydrolase-like"/>
</dbReference>
<dbReference type="InterPro" id="IPR050266">
    <property type="entry name" value="AB_hydrolase_sf"/>
</dbReference>
<sequence>MTETSNAVTRRKEARLLFLHGFACAKEDWRFVASFLPAHTEFSTYDFPGHGTAPAPQAPRDASTSNWSIEYFAAEVVRHLQRFEAAPVILAGHSLGCRVALEVAARAPERVNGLVLIEASMIGERSADAACQHIYSLVEKSGFNQFVENRFNEMFLSESPLSKAILARAKNIDPVGGTALFASMAGWDAGLMATRLGRFTKPMLIIQSMYFDALGKRRPIDETSESSWLRFVSSVAPAARIELVKESGHFPHIEQPEKIAYLLRDFVSEISTLRS</sequence>
<gene>
    <name evidence="2" type="ORF">GNZ13_03310</name>
</gene>